<evidence type="ECO:0008006" key="5">
    <source>
        <dbReference type="Google" id="ProtNLM"/>
    </source>
</evidence>
<organism evidence="3 4">
    <name type="scientific">Pseudoneobacillus rhizosphaerae</name>
    <dbReference type="NCBI Taxonomy" id="2880968"/>
    <lineage>
        <taxon>Bacteria</taxon>
        <taxon>Bacillati</taxon>
        <taxon>Bacillota</taxon>
        <taxon>Bacilli</taxon>
        <taxon>Bacillales</taxon>
        <taxon>Bacillaceae</taxon>
        <taxon>Pseudoneobacillus</taxon>
    </lineage>
</organism>
<sequence>MSKIHYIILALTILLVTACNQNQKDLQEVQYRNLRNTSNTNTNFENMTYDTNQDPITEPYTENTNETPIQNDSLQTDDDVSDQEKISQAEIDLNSPAQEAFPLFMTDFQQRWNAISDEQTGDLYIHHFRQLTNARHFQSSLTEQLIIEVLTQDNKQINKISIISTSKTKGEILQMLTSWWQVLLITNPQSEVHEIDTIFSEIGIGPNSNFEDLQTVSFTFGGLQYKVTPSQTGILFEAIYPNLSKNPSLQGGT</sequence>
<dbReference type="Proteomes" id="UP000789845">
    <property type="component" value="Unassembled WGS sequence"/>
</dbReference>
<name>A0A9C7G7V2_9BACI</name>
<dbReference type="PROSITE" id="PS51257">
    <property type="entry name" value="PROKAR_LIPOPROTEIN"/>
    <property type="match status" value="1"/>
</dbReference>
<protein>
    <recommendedName>
        <fullName evidence="5">Lipoprotein</fullName>
    </recommendedName>
</protein>
<evidence type="ECO:0000256" key="1">
    <source>
        <dbReference type="SAM" id="MobiDB-lite"/>
    </source>
</evidence>
<evidence type="ECO:0000313" key="3">
    <source>
        <dbReference type="EMBL" id="CAG9607115.1"/>
    </source>
</evidence>
<comment type="caution">
    <text evidence="3">The sequence shown here is derived from an EMBL/GenBank/DDBJ whole genome shotgun (WGS) entry which is preliminary data.</text>
</comment>
<feature type="region of interest" description="Disordered" evidence="1">
    <location>
        <begin position="38"/>
        <end position="79"/>
    </location>
</feature>
<keyword evidence="4" id="KW-1185">Reference proteome</keyword>
<dbReference type="RefSeq" id="WP_230495394.1">
    <property type="nucleotide sequence ID" value="NZ_CAKJTG010000004.1"/>
</dbReference>
<feature type="compositionally biased region" description="Low complexity" evidence="1">
    <location>
        <begin position="55"/>
        <end position="69"/>
    </location>
</feature>
<accession>A0A9C7G7V2</accession>
<feature type="compositionally biased region" description="Polar residues" evidence="1">
    <location>
        <begin position="44"/>
        <end position="54"/>
    </location>
</feature>
<reference evidence="3" key="1">
    <citation type="submission" date="2021-10" db="EMBL/GenBank/DDBJ databases">
        <authorList>
            <person name="Criscuolo A."/>
        </authorList>
    </citation>
    <scope>NUCLEOTIDE SEQUENCE</scope>
    <source>
        <strain evidence="3">CIP111885</strain>
    </source>
</reference>
<gene>
    <name evidence="3" type="ORF">NEOCIP111885_00805</name>
</gene>
<dbReference type="AlphaFoldDB" id="A0A9C7G7V2"/>
<evidence type="ECO:0000313" key="4">
    <source>
        <dbReference type="Proteomes" id="UP000789845"/>
    </source>
</evidence>
<proteinExistence type="predicted"/>
<feature type="chain" id="PRO_5038361977" description="Lipoprotein" evidence="2">
    <location>
        <begin position="19"/>
        <end position="253"/>
    </location>
</feature>
<evidence type="ECO:0000256" key="2">
    <source>
        <dbReference type="SAM" id="SignalP"/>
    </source>
</evidence>
<dbReference type="EMBL" id="CAKJTG010000004">
    <property type="protein sequence ID" value="CAG9607115.1"/>
    <property type="molecule type" value="Genomic_DNA"/>
</dbReference>
<feature type="signal peptide" evidence="2">
    <location>
        <begin position="1"/>
        <end position="18"/>
    </location>
</feature>
<keyword evidence="2" id="KW-0732">Signal</keyword>